<dbReference type="eggNOG" id="COG3638">
    <property type="taxonomic scope" value="Bacteria"/>
</dbReference>
<dbReference type="KEGG" id="pmj:P9211_07851"/>
<organism evidence="4 5">
    <name type="scientific">Prochlorococcus marinus (strain MIT 9211)</name>
    <dbReference type="NCBI Taxonomy" id="93059"/>
    <lineage>
        <taxon>Bacteria</taxon>
        <taxon>Bacillati</taxon>
        <taxon>Cyanobacteriota</taxon>
        <taxon>Cyanophyceae</taxon>
        <taxon>Synechococcales</taxon>
        <taxon>Prochlorococcaceae</taxon>
        <taxon>Prochlorococcus</taxon>
    </lineage>
</organism>
<dbReference type="STRING" id="93059.P9211_07851"/>
<sequence length="245" mass="27530">MRKLLELININVKDQNKYRLKHIKLELFSGEKVAVLGKSGSGKSTLIAVANGSIDPTNGVVKFKGEDLKLLPRERKIEIGTLWQDLRLIEELSVAQNINSGALGRHNLLWALRNLIGSIDMKACHTCIEAANLEQNLIHSQVMRLSGGQRQRVAIARLLRQQAEIILVDEPLSNLDPNMSRKILNILLKQTTVDCLHIADTCLVSLHRPELIDNFTRVIGIKKGQIVLDSPRESLEAKDLNWLYN</sequence>
<dbReference type="RefSeq" id="WP_012195338.1">
    <property type="nucleotide sequence ID" value="NC_009976.1"/>
</dbReference>
<dbReference type="PANTHER" id="PTHR24220:SF659">
    <property type="entry name" value="TRANSPORTER, PUTATIVE-RELATED"/>
    <property type="match status" value="1"/>
</dbReference>
<dbReference type="EC" id="3.6.3.34" evidence="4"/>
<dbReference type="AlphaFoldDB" id="A9BA54"/>
<evidence type="ECO:0000313" key="5">
    <source>
        <dbReference type="Proteomes" id="UP000000788"/>
    </source>
</evidence>
<dbReference type="Gene3D" id="3.40.50.300">
    <property type="entry name" value="P-loop containing nucleotide triphosphate hydrolases"/>
    <property type="match status" value="1"/>
</dbReference>
<name>A9BA54_PROM4</name>
<evidence type="ECO:0000256" key="1">
    <source>
        <dbReference type="ARBA" id="ARBA00022741"/>
    </source>
</evidence>
<dbReference type="InterPro" id="IPR003439">
    <property type="entry name" value="ABC_transporter-like_ATP-bd"/>
</dbReference>
<dbReference type="OrthoDB" id="9802264at2"/>
<dbReference type="GO" id="GO:0022857">
    <property type="term" value="F:transmembrane transporter activity"/>
    <property type="evidence" value="ECO:0007669"/>
    <property type="project" value="TreeGrafter"/>
</dbReference>
<dbReference type="EMBL" id="CP000878">
    <property type="protein sequence ID" value="ABX08716.1"/>
    <property type="molecule type" value="Genomic_DNA"/>
</dbReference>
<dbReference type="GO" id="GO:0005524">
    <property type="term" value="F:ATP binding"/>
    <property type="evidence" value="ECO:0007669"/>
    <property type="project" value="UniProtKB-KW"/>
</dbReference>
<dbReference type="Proteomes" id="UP000000788">
    <property type="component" value="Chromosome"/>
</dbReference>
<evidence type="ECO:0000259" key="3">
    <source>
        <dbReference type="PROSITE" id="PS50893"/>
    </source>
</evidence>
<gene>
    <name evidence="4" type="ordered locus">P9211_07851</name>
</gene>
<keyword evidence="5" id="KW-1185">Reference proteome</keyword>
<dbReference type="GO" id="GO:0016887">
    <property type="term" value="F:ATP hydrolysis activity"/>
    <property type="evidence" value="ECO:0007669"/>
    <property type="project" value="InterPro"/>
</dbReference>
<dbReference type="InterPro" id="IPR017871">
    <property type="entry name" value="ABC_transporter-like_CS"/>
</dbReference>
<dbReference type="SUPFAM" id="SSF52540">
    <property type="entry name" value="P-loop containing nucleoside triphosphate hydrolases"/>
    <property type="match status" value="1"/>
</dbReference>
<keyword evidence="1" id="KW-0547">Nucleotide-binding</keyword>
<dbReference type="InterPro" id="IPR027417">
    <property type="entry name" value="P-loop_NTPase"/>
</dbReference>
<evidence type="ECO:0000256" key="2">
    <source>
        <dbReference type="ARBA" id="ARBA00022840"/>
    </source>
</evidence>
<accession>A9BA54</accession>
<dbReference type="InterPro" id="IPR003593">
    <property type="entry name" value="AAA+_ATPase"/>
</dbReference>
<dbReference type="Pfam" id="PF00005">
    <property type="entry name" value="ABC_tran"/>
    <property type="match status" value="1"/>
</dbReference>
<feature type="domain" description="ABC transporter" evidence="3">
    <location>
        <begin position="5"/>
        <end position="243"/>
    </location>
</feature>
<dbReference type="EC" id="3.6.3.21" evidence="4"/>
<dbReference type="PROSITE" id="PS50893">
    <property type="entry name" value="ABC_TRANSPORTER_2"/>
    <property type="match status" value="1"/>
</dbReference>
<keyword evidence="4" id="KW-0378">Hydrolase</keyword>
<dbReference type="GO" id="GO:0005886">
    <property type="term" value="C:plasma membrane"/>
    <property type="evidence" value="ECO:0007669"/>
    <property type="project" value="TreeGrafter"/>
</dbReference>
<evidence type="ECO:0000313" key="4">
    <source>
        <dbReference type="EMBL" id="ABX08716.1"/>
    </source>
</evidence>
<dbReference type="SMART" id="SM00382">
    <property type="entry name" value="AAA"/>
    <property type="match status" value="1"/>
</dbReference>
<keyword evidence="2" id="KW-0067">ATP-binding</keyword>
<dbReference type="HOGENOM" id="CLU_000604_1_22_3"/>
<protein>
    <submittedName>
        <fullName evidence="4">Putative phosphonate ABC transporter</fullName>
        <ecNumber evidence="4">3.6.3.21</ecNumber>
        <ecNumber evidence="4">3.6.3.34</ecNumber>
    </submittedName>
</protein>
<dbReference type="PROSITE" id="PS00211">
    <property type="entry name" value="ABC_TRANSPORTER_1"/>
    <property type="match status" value="1"/>
</dbReference>
<dbReference type="PANTHER" id="PTHR24220">
    <property type="entry name" value="IMPORT ATP-BINDING PROTEIN"/>
    <property type="match status" value="1"/>
</dbReference>
<reference evidence="4 5" key="1">
    <citation type="journal article" date="2007" name="PLoS Genet.">
        <title>Patterns and implications of gene gain and loss in the evolution of Prochlorococcus.</title>
        <authorList>
            <person name="Kettler G.C."/>
            <person name="Martiny A.C."/>
            <person name="Huang K."/>
            <person name="Zucker J."/>
            <person name="Coleman M.L."/>
            <person name="Rodrigue S."/>
            <person name="Chen F."/>
            <person name="Lapidus A."/>
            <person name="Ferriera S."/>
            <person name="Johnson J."/>
            <person name="Steglich C."/>
            <person name="Church G.M."/>
            <person name="Richardson P."/>
            <person name="Chisholm S.W."/>
        </authorList>
    </citation>
    <scope>NUCLEOTIDE SEQUENCE [LARGE SCALE GENOMIC DNA]</scope>
    <source>
        <strain evidence="5">MIT 9211</strain>
    </source>
</reference>
<dbReference type="InterPro" id="IPR015854">
    <property type="entry name" value="ABC_transpr_LolD-like"/>
</dbReference>
<proteinExistence type="predicted"/>